<evidence type="ECO:0000256" key="1">
    <source>
        <dbReference type="SAM" id="SignalP"/>
    </source>
</evidence>
<evidence type="ECO:0000259" key="2">
    <source>
        <dbReference type="Pfam" id="PF13843"/>
    </source>
</evidence>
<dbReference type="PANTHER" id="PTHR46599">
    <property type="entry name" value="PIGGYBAC TRANSPOSABLE ELEMENT-DERIVED PROTEIN 4"/>
    <property type="match status" value="1"/>
</dbReference>
<dbReference type="Pfam" id="PF13843">
    <property type="entry name" value="DDE_Tnp_1_7"/>
    <property type="match status" value="1"/>
</dbReference>
<dbReference type="EMBL" id="GEBQ01031000">
    <property type="protein sequence ID" value="JAT08977.1"/>
    <property type="molecule type" value="Transcribed_RNA"/>
</dbReference>
<reference evidence="3" key="1">
    <citation type="submission" date="2015-11" db="EMBL/GenBank/DDBJ databases">
        <title>De novo transcriptome assembly of four potential Pierce s Disease insect vectors from Arizona vineyards.</title>
        <authorList>
            <person name="Tassone E.E."/>
        </authorList>
    </citation>
    <scope>NUCLEOTIDE SEQUENCE</scope>
</reference>
<gene>
    <name evidence="3" type="ORF">g.45591</name>
</gene>
<feature type="chain" id="PRO_5008586450" description="PiggyBac transposable element-derived protein domain-containing protein" evidence="1">
    <location>
        <begin position="21"/>
        <end position="423"/>
    </location>
</feature>
<dbReference type="PANTHER" id="PTHR46599:SF3">
    <property type="entry name" value="PIGGYBAC TRANSPOSABLE ELEMENT-DERIVED PROTEIN 4"/>
    <property type="match status" value="1"/>
</dbReference>
<organism evidence="3">
    <name type="scientific">Graphocephala atropunctata</name>
    <dbReference type="NCBI Taxonomy" id="36148"/>
    <lineage>
        <taxon>Eukaryota</taxon>
        <taxon>Metazoa</taxon>
        <taxon>Ecdysozoa</taxon>
        <taxon>Arthropoda</taxon>
        <taxon>Hexapoda</taxon>
        <taxon>Insecta</taxon>
        <taxon>Pterygota</taxon>
        <taxon>Neoptera</taxon>
        <taxon>Paraneoptera</taxon>
        <taxon>Hemiptera</taxon>
        <taxon>Auchenorrhyncha</taxon>
        <taxon>Membracoidea</taxon>
        <taxon>Cicadellidae</taxon>
        <taxon>Cicadellinae</taxon>
        <taxon>Cicadellini</taxon>
        <taxon>Graphocephala</taxon>
    </lineage>
</organism>
<accession>A0A1B6KBZ7</accession>
<sequence length="423" mass="49646">MKSFIALMMIMAVVPKPTLQSYWSKRKVIETSVFTEVMSFKRYKLLMRFLHFADDAQSDPRDKLKKIRAFVTFFNEKFQKNYIPNQGVSVDESLMKFRGRLAYIQFNRTKRARFGIKFFKLCESQSGYCSSFQVYTGKKEVEQGVMVSELVVMEMMNPILDKGYICHIDNWYSSPNLARRLLERDTYTVGTVRVNRKHMPTDLKRGKDLAISEAERRSYDGVLVIKSMDRKNVYCISTRHACIDYQPTGKYVPANRHRMAYEVMKPKCIVDYNKGMLGVDRQDQVLSYDPIMRRYSKGYKKIFFYIFDICILNSYVAYRQIKGEKKMHYVDFKTNLAEQLLGSVEPRLRISPGRPSTCNISRLQGHHFLMTIPPTANKATPTKRCVVCKMKNMRKESRLQCKQCVVGIHLECFEAYHTLTKYW</sequence>
<dbReference type="InterPro" id="IPR029526">
    <property type="entry name" value="PGBD"/>
</dbReference>
<proteinExistence type="predicted"/>
<feature type="signal peptide" evidence="1">
    <location>
        <begin position="1"/>
        <end position="20"/>
    </location>
</feature>
<protein>
    <recommendedName>
        <fullName evidence="2">PiggyBac transposable element-derived protein domain-containing protein</fullName>
    </recommendedName>
</protein>
<evidence type="ECO:0000313" key="3">
    <source>
        <dbReference type="EMBL" id="JAT08977.1"/>
    </source>
</evidence>
<feature type="domain" description="PiggyBac transposable element-derived protein" evidence="2">
    <location>
        <begin position="1"/>
        <end position="315"/>
    </location>
</feature>
<keyword evidence="1" id="KW-0732">Signal</keyword>
<name>A0A1B6KBZ7_9HEMI</name>
<dbReference type="AlphaFoldDB" id="A0A1B6KBZ7"/>